<dbReference type="Proteomes" id="UP000315369">
    <property type="component" value="Unassembled WGS sequence"/>
</dbReference>
<name>A0A540WRA9_9BACT</name>
<dbReference type="GO" id="GO:0008233">
    <property type="term" value="F:peptidase activity"/>
    <property type="evidence" value="ECO:0007669"/>
    <property type="project" value="UniProtKB-KW"/>
</dbReference>
<evidence type="ECO:0000256" key="1">
    <source>
        <dbReference type="ARBA" id="ARBA00006247"/>
    </source>
</evidence>
<dbReference type="Pfam" id="PF01546">
    <property type="entry name" value="Peptidase_M20"/>
    <property type="match status" value="1"/>
</dbReference>
<dbReference type="InterPro" id="IPR002933">
    <property type="entry name" value="Peptidase_M20"/>
</dbReference>
<comment type="similarity">
    <text evidence="1">Belongs to the peptidase M20A family.</text>
</comment>
<dbReference type="GO" id="GO:0006508">
    <property type="term" value="P:proteolysis"/>
    <property type="evidence" value="ECO:0007669"/>
    <property type="project" value="UniProtKB-KW"/>
</dbReference>
<accession>A0A540WRA9</accession>
<evidence type="ECO:0000256" key="5">
    <source>
        <dbReference type="ARBA" id="ARBA00022833"/>
    </source>
</evidence>
<dbReference type="SUPFAM" id="SSF53187">
    <property type="entry name" value="Zn-dependent exopeptidases"/>
    <property type="match status" value="1"/>
</dbReference>
<keyword evidence="8" id="KW-1185">Reference proteome</keyword>
<reference evidence="7 8" key="1">
    <citation type="submission" date="2019-06" db="EMBL/GenBank/DDBJ databases">
        <authorList>
            <person name="Livingstone P."/>
            <person name="Whitworth D."/>
        </authorList>
    </citation>
    <scope>NUCLEOTIDE SEQUENCE [LARGE SCALE GENOMIC DNA]</scope>
    <source>
        <strain evidence="7 8">AM401</strain>
    </source>
</reference>
<keyword evidence="5" id="KW-0862">Zinc</keyword>
<dbReference type="Gene3D" id="3.40.630.10">
    <property type="entry name" value="Zn peptidases"/>
    <property type="match status" value="1"/>
</dbReference>
<evidence type="ECO:0000259" key="6">
    <source>
        <dbReference type="Pfam" id="PF07687"/>
    </source>
</evidence>
<dbReference type="PANTHER" id="PTHR45962">
    <property type="entry name" value="N-FATTY-ACYL-AMINO ACID SYNTHASE/HYDROLASE PM20D1"/>
    <property type="match status" value="1"/>
</dbReference>
<dbReference type="InterPro" id="IPR011650">
    <property type="entry name" value="Peptidase_M20_dimer"/>
</dbReference>
<sequence>MPMKRLLLSMALGVSVLAVVLVARTLTFKSRQVVPEEATALTVDAQALASRLSGALRLKTVAASEGVPADAEAFAALHAYLAEHFPRVHAELKREVVGAHSLLYTWQGTDASLRPMMLLGHLDVVPVTPGTEGAWAHPPFDGVVADGFVWGRGSLDDKGSVLAQLEAVEALLAAGEKPRRTVLLAFGADEEVGGREGAVVIAKRLQERGVRLESVLDEGGVIMSGTVPGVSAPVALVGTSEKGFVSVVLSVKGEGGHSSMPPPSTAVGVLARAVSRLEAAPMPTRLQGGSRELFTRVGPEMPFGMRLLFANLWLTEPLVVRRLTASPTTNAAVRTTTAVTVFEGGVKDNVLPASARAVVNFRILPGDSVEGVLSHVRATVDDSRVEVGTLDFQSEPSPVSPTDSESWRELERSLRQVFPDVLVSPYLNVAATDSRHFVGLSDNVYRFFPAHLRREDLARIHGKDERIAVTAYADAVRFYAQYLRNAAR</sequence>
<dbReference type="InterPro" id="IPR036264">
    <property type="entry name" value="Bact_exopeptidase_dim_dom"/>
</dbReference>
<dbReference type="InterPro" id="IPR047177">
    <property type="entry name" value="Pept_M20A"/>
</dbReference>
<keyword evidence="2" id="KW-0645">Protease</keyword>
<organism evidence="7 8">
    <name type="scientific">Myxococcus llanfairpwllgwyngyllgogerychwyrndrobwllllantysiliogogogochensis</name>
    <dbReference type="NCBI Taxonomy" id="2590453"/>
    <lineage>
        <taxon>Bacteria</taxon>
        <taxon>Pseudomonadati</taxon>
        <taxon>Myxococcota</taxon>
        <taxon>Myxococcia</taxon>
        <taxon>Myxococcales</taxon>
        <taxon>Cystobacterineae</taxon>
        <taxon>Myxococcaceae</taxon>
        <taxon>Myxococcus</taxon>
    </lineage>
</organism>
<dbReference type="CDD" id="cd05674">
    <property type="entry name" value="M20_yscS"/>
    <property type="match status" value="1"/>
</dbReference>
<gene>
    <name evidence="7" type="ORF">FJV41_33765</name>
</gene>
<dbReference type="NCBIfam" id="NF006113">
    <property type="entry name" value="PRK08262.1-4"/>
    <property type="match status" value="1"/>
</dbReference>
<dbReference type="PIRSF" id="PIRSF036696">
    <property type="entry name" value="ACY-1"/>
    <property type="match status" value="1"/>
</dbReference>
<dbReference type="OrthoDB" id="9809784at2"/>
<dbReference type="FunFam" id="3.40.630.10:FF:000027">
    <property type="entry name" value="N-fatty-acyl-amino acid synthase/hydrolase PM20D1"/>
    <property type="match status" value="1"/>
</dbReference>
<dbReference type="SUPFAM" id="SSF55031">
    <property type="entry name" value="Bacterial exopeptidase dimerisation domain"/>
    <property type="match status" value="1"/>
</dbReference>
<dbReference type="Pfam" id="PF07687">
    <property type="entry name" value="M20_dimer"/>
    <property type="match status" value="1"/>
</dbReference>
<dbReference type="AlphaFoldDB" id="A0A540WRA9"/>
<dbReference type="Gene3D" id="3.30.70.360">
    <property type="match status" value="1"/>
</dbReference>
<evidence type="ECO:0000256" key="2">
    <source>
        <dbReference type="ARBA" id="ARBA00022670"/>
    </source>
</evidence>
<protein>
    <submittedName>
        <fullName evidence="7">M20 family peptidase</fullName>
    </submittedName>
</protein>
<comment type="caution">
    <text evidence="7">The sequence shown here is derived from an EMBL/GenBank/DDBJ whole genome shotgun (WGS) entry which is preliminary data.</text>
</comment>
<proteinExistence type="inferred from homology"/>
<keyword evidence="3" id="KW-0479">Metal-binding</keyword>
<evidence type="ECO:0000256" key="3">
    <source>
        <dbReference type="ARBA" id="ARBA00022723"/>
    </source>
</evidence>
<dbReference type="GO" id="GO:0046872">
    <property type="term" value="F:metal ion binding"/>
    <property type="evidence" value="ECO:0007669"/>
    <property type="project" value="UniProtKB-KW"/>
</dbReference>
<dbReference type="PANTHER" id="PTHR45962:SF1">
    <property type="entry name" value="N-FATTY-ACYL-AMINO ACID SYNTHASE_HYDROLASE PM20D1"/>
    <property type="match status" value="1"/>
</dbReference>
<evidence type="ECO:0000313" key="8">
    <source>
        <dbReference type="Proteomes" id="UP000315369"/>
    </source>
</evidence>
<evidence type="ECO:0000313" key="7">
    <source>
        <dbReference type="EMBL" id="TQF11539.1"/>
    </source>
</evidence>
<keyword evidence="4" id="KW-0378">Hydrolase</keyword>
<feature type="domain" description="Peptidase M20 dimerisation" evidence="6">
    <location>
        <begin position="240"/>
        <end position="382"/>
    </location>
</feature>
<dbReference type="EMBL" id="VIFM01000183">
    <property type="protein sequence ID" value="TQF11539.1"/>
    <property type="molecule type" value="Genomic_DNA"/>
</dbReference>
<evidence type="ECO:0000256" key="4">
    <source>
        <dbReference type="ARBA" id="ARBA00022801"/>
    </source>
</evidence>
<dbReference type="Gene3D" id="1.10.150.900">
    <property type="match status" value="1"/>
</dbReference>